<name>W4VI50_9BACI</name>
<accession>W4VI50</accession>
<reference evidence="1 2" key="1">
    <citation type="journal article" date="2014" name="Genome Announc.">
        <title>Draft Genome Sequence of the Boron-Tolerant and Moderately Halotolerant Bacterium Gracilibacillus boraciitolerans JCM 21714T.</title>
        <authorList>
            <person name="Ahmed I."/>
            <person name="Oshima K."/>
            <person name="Suda W."/>
            <person name="Kitamura K."/>
            <person name="Iida T."/>
            <person name="Ohmori Y."/>
            <person name="Fujiwara T."/>
            <person name="Hattori M."/>
            <person name="Ohkuma M."/>
        </authorList>
    </citation>
    <scope>NUCLEOTIDE SEQUENCE [LARGE SCALE GENOMIC DNA]</scope>
    <source>
        <strain evidence="1 2">JCM 21714</strain>
    </source>
</reference>
<dbReference type="RefSeq" id="WP_035722375.1">
    <property type="nucleotide sequence ID" value="NZ_BAVS01000004.1"/>
</dbReference>
<proteinExistence type="predicted"/>
<sequence length="114" mass="11822">MSCCPEPQIVTVTTCNTFNTDQAAGDTPPGPVLIFSQATGSPSGYVTLTNFNASGDDANVSTDSTGLNIIATANPDNSVTVYVESLQELYVFSSTTGIQVLGQVTVQAIQTSRP</sequence>
<dbReference type="Proteomes" id="UP000019102">
    <property type="component" value="Unassembled WGS sequence"/>
</dbReference>
<dbReference type="OrthoDB" id="2969098at2"/>
<evidence type="ECO:0000313" key="1">
    <source>
        <dbReference type="EMBL" id="GAE92414.1"/>
    </source>
</evidence>
<dbReference type="EMBL" id="BAVS01000004">
    <property type="protein sequence ID" value="GAE92414.1"/>
    <property type="molecule type" value="Genomic_DNA"/>
</dbReference>
<dbReference type="AlphaFoldDB" id="W4VI50"/>
<evidence type="ECO:0000313" key="2">
    <source>
        <dbReference type="Proteomes" id="UP000019102"/>
    </source>
</evidence>
<protein>
    <submittedName>
        <fullName evidence="1">Uncharacterized protein</fullName>
    </submittedName>
</protein>
<gene>
    <name evidence="1" type="ORF">JCM21714_1412</name>
</gene>
<keyword evidence="2" id="KW-1185">Reference proteome</keyword>
<comment type="caution">
    <text evidence="1">The sequence shown here is derived from an EMBL/GenBank/DDBJ whole genome shotgun (WGS) entry which is preliminary data.</text>
</comment>
<organism evidence="1 2">
    <name type="scientific">Gracilibacillus boraciitolerans JCM 21714</name>
    <dbReference type="NCBI Taxonomy" id="1298598"/>
    <lineage>
        <taxon>Bacteria</taxon>
        <taxon>Bacillati</taxon>
        <taxon>Bacillota</taxon>
        <taxon>Bacilli</taxon>
        <taxon>Bacillales</taxon>
        <taxon>Bacillaceae</taxon>
        <taxon>Gracilibacillus</taxon>
    </lineage>
</organism>